<dbReference type="AlphaFoldDB" id="A0A5B0EBT9"/>
<evidence type="ECO:0008006" key="3">
    <source>
        <dbReference type="Google" id="ProtNLM"/>
    </source>
</evidence>
<dbReference type="SUPFAM" id="SSF52402">
    <property type="entry name" value="Adenine nucleotide alpha hydrolases-like"/>
    <property type="match status" value="1"/>
</dbReference>
<evidence type="ECO:0000313" key="2">
    <source>
        <dbReference type="Proteomes" id="UP000323856"/>
    </source>
</evidence>
<proteinExistence type="predicted"/>
<dbReference type="EMBL" id="VOBL01000015">
    <property type="protein sequence ID" value="KAA0975331.1"/>
    <property type="molecule type" value="Genomic_DNA"/>
</dbReference>
<name>A0A5B0EBT9_9MICC</name>
<dbReference type="Gene3D" id="3.40.50.620">
    <property type="entry name" value="HUPs"/>
    <property type="match status" value="1"/>
</dbReference>
<dbReference type="Proteomes" id="UP000323856">
    <property type="component" value="Unassembled WGS sequence"/>
</dbReference>
<comment type="caution">
    <text evidence="1">The sequence shown here is derived from an EMBL/GenBank/DDBJ whole genome shotgun (WGS) entry which is preliminary data.</text>
</comment>
<dbReference type="OrthoDB" id="3265836at2"/>
<organism evidence="1 2">
    <name type="scientific">Paeniglutamicibacter gangotriensis</name>
    <dbReference type="NCBI Taxonomy" id="254787"/>
    <lineage>
        <taxon>Bacteria</taxon>
        <taxon>Bacillati</taxon>
        <taxon>Actinomycetota</taxon>
        <taxon>Actinomycetes</taxon>
        <taxon>Micrococcales</taxon>
        <taxon>Micrococcaceae</taxon>
        <taxon>Paeniglutamicibacter</taxon>
    </lineage>
</organism>
<protein>
    <recommendedName>
        <fullName evidence="3">Asparagine synthetase domain-containing protein</fullName>
    </recommendedName>
</protein>
<sequence>MNFPLYPRGFVYSKIPAKLPDEVTHFNRHTTARGTFWFAPELHQEISETTDLTVVVFGHAHYVTLNASDNDLLSITGRIADAWRASGCTGVEGVLYDLAGRYGVFILSAQDSHVYQDAHGMRSIYYNTEATIVSSHERLLADITGAGLATSRISALPLIARWSHTNYAGIRSMIPNHRLDLEHGSSERFFGKQANPYLGLSNKQRIDMVHHLWTKQVLELARNHNIALSITGGLDSRVSLALARPLWDKVHTFTYTASPTKGGWWAKSLHKDDVIVRQILDAVDVKHTLLNRADAKPVDRNQKDIMDKNSAGHHGPWLVNMYREHISGSDVVHLRGNLNETARNYYHDFVDPVTPIEGVRQLMRTLVRSKAPARIPELEEIMEEFEHEFDDSQLDQLDPSYEQLDMYYWEIRMGRWFSEVFNETDAAFESVIPFNHRRIIDIALSFTEQERLDGLLFRELINKNAPFLNFFGINDTTNLYEKYVRKEPSVVKASSKIMSSQRLAILDRDGSLLEDITFDGVLYIPASLLKPGTEAAVDYPLDRFVGSKLRADIKLHIANSYSSPNGTGYLELVVELDGRQIAAHDLARWPEPFAITITDVPADSKIKILVRSLRNSPKKSWEIASQTRIEISALNNYEPGRRVLTDNPYVALTND</sequence>
<gene>
    <name evidence="1" type="ORF">FQ154_14125</name>
</gene>
<dbReference type="RefSeq" id="WP_149620218.1">
    <property type="nucleotide sequence ID" value="NZ_VOBL01000015.1"/>
</dbReference>
<reference evidence="1 2" key="1">
    <citation type="submission" date="2019-07" db="EMBL/GenBank/DDBJ databases">
        <title>Analysis of the biochemical properties, biological activity and biotechnological potential of siderophores and biosurfactants produced by Antarctic psychrotolerant bacteria.</title>
        <authorList>
            <person name="Styczynski M."/>
            <person name="Krucon T."/>
            <person name="Decewicz P."/>
            <person name="Dziewit L."/>
        </authorList>
    </citation>
    <scope>NUCLEOTIDE SEQUENCE [LARGE SCALE GENOMIC DNA]</scope>
    <source>
        <strain evidence="1 2">ANT_H27</strain>
    </source>
</reference>
<evidence type="ECO:0000313" key="1">
    <source>
        <dbReference type="EMBL" id="KAA0975331.1"/>
    </source>
</evidence>
<accession>A0A5B0EBT9</accession>
<dbReference type="InterPro" id="IPR014729">
    <property type="entry name" value="Rossmann-like_a/b/a_fold"/>
</dbReference>